<evidence type="ECO:0000256" key="2">
    <source>
        <dbReference type="ARBA" id="ARBA00009597"/>
    </source>
</evidence>
<dbReference type="Pfam" id="PF04280">
    <property type="entry name" value="Tim44"/>
    <property type="match status" value="1"/>
</dbReference>
<feature type="domain" description="Tim44-like" evidence="15">
    <location>
        <begin position="282"/>
        <end position="435"/>
    </location>
</feature>
<organism evidence="16 17">
    <name type="scientific">Bifiguratus adelaidae</name>
    <dbReference type="NCBI Taxonomy" id="1938954"/>
    <lineage>
        <taxon>Eukaryota</taxon>
        <taxon>Fungi</taxon>
        <taxon>Fungi incertae sedis</taxon>
        <taxon>Mucoromycota</taxon>
        <taxon>Mucoromycotina</taxon>
        <taxon>Endogonomycetes</taxon>
        <taxon>Endogonales</taxon>
        <taxon>Endogonales incertae sedis</taxon>
        <taxon>Bifiguratus</taxon>
    </lineage>
</organism>
<evidence type="ECO:0000256" key="14">
    <source>
        <dbReference type="SAM" id="Coils"/>
    </source>
</evidence>
<dbReference type="Proteomes" id="UP000242875">
    <property type="component" value="Unassembled WGS sequence"/>
</dbReference>
<dbReference type="GO" id="GO:0051087">
    <property type="term" value="F:protein-folding chaperone binding"/>
    <property type="evidence" value="ECO:0007669"/>
    <property type="project" value="EnsemblFungi"/>
</dbReference>
<evidence type="ECO:0000256" key="11">
    <source>
        <dbReference type="ARBA" id="ARBA00023136"/>
    </source>
</evidence>
<evidence type="ECO:0000256" key="12">
    <source>
        <dbReference type="ARBA" id="ARBA00074309"/>
    </source>
</evidence>
<evidence type="ECO:0000256" key="13">
    <source>
        <dbReference type="PIRNR" id="PIRNR037871"/>
    </source>
</evidence>
<evidence type="ECO:0000256" key="1">
    <source>
        <dbReference type="ARBA" id="ARBA00004637"/>
    </source>
</evidence>
<dbReference type="PANTHER" id="PTHR10721:SF1">
    <property type="entry name" value="MITOCHONDRIAL IMPORT INNER MEMBRANE TRANSLOCASE SUBUNIT TIM44"/>
    <property type="match status" value="1"/>
</dbReference>
<evidence type="ECO:0000256" key="4">
    <source>
        <dbReference type="ARBA" id="ARBA00022741"/>
    </source>
</evidence>
<dbReference type="GO" id="GO:0030150">
    <property type="term" value="P:protein import into mitochondrial matrix"/>
    <property type="evidence" value="ECO:0007669"/>
    <property type="project" value="EnsemblFungi"/>
</dbReference>
<gene>
    <name evidence="16" type="ORF">BZG36_02710</name>
</gene>
<dbReference type="GO" id="GO:0005524">
    <property type="term" value="F:ATP binding"/>
    <property type="evidence" value="ECO:0007669"/>
    <property type="project" value="UniProtKB-KW"/>
</dbReference>
<comment type="caution">
    <text evidence="16">The sequence shown here is derived from an EMBL/GenBank/DDBJ whole genome shotgun (WGS) entry which is preliminary data.</text>
</comment>
<accession>A0A261Y1Q6</accession>
<evidence type="ECO:0000259" key="15">
    <source>
        <dbReference type="SMART" id="SM00978"/>
    </source>
</evidence>
<comment type="function">
    <text evidence="13">Essential component of the PAM complex, a complex required for the translocation of transit peptide-containing proteins from the inner membrane into the mitochondrial matrix in an ATP-dependent manner.</text>
</comment>
<name>A0A261Y1Q6_9FUNG</name>
<dbReference type="SMART" id="SM00978">
    <property type="entry name" value="Tim44"/>
    <property type="match status" value="1"/>
</dbReference>
<keyword evidence="7 13" id="KW-0653">Protein transport</keyword>
<evidence type="ECO:0000256" key="10">
    <source>
        <dbReference type="ARBA" id="ARBA00023128"/>
    </source>
</evidence>
<dbReference type="PANTHER" id="PTHR10721">
    <property type="entry name" value="MITOCHONDRIAL IMPORT INNER MEMBRANE TRANSLOCASE SUBUNIT TIM44"/>
    <property type="match status" value="1"/>
</dbReference>
<evidence type="ECO:0000256" key="7">
    <source>
        <dbReference type="ARBA" id="ARBA00022927"/>
    </source>
</evidence>
<keyword evidence="11 13" id="KW-0472">Membrane</keyword>
<keyword evidence="4" id="KW-0547">Nucleotide-binding</keyword>
<evidence type="ECO:0000256" key="3">
    <source>
        <dbReference type="ARBA" id="ARBA00022448"/>
    </source>
</evidence>
<dbReference type="InterPro" id="IPR017303">
    <property type="entry name" value="Tim44"/>
</dbReference>
<dbReference type="GO" id="GO:0001405">
    <property type="term" value="C:PAM complex, Tim23 associated import motor"/>
    <property type="evidence" value="ECO:0007669"/>
    <property type="project" value="EnsemblFungi"/>
</dbReference>
<evidence type="ECO:0000256" key="8">
    <source>
        <dbReference type="ARBA" id="ARBA00022946"/>
    </source>
</evidence>
<evidence type="ECO:0000256" key="6">
    <source>
        <dbReference type="ARBA" id="ARBA00022840"/>
    </source>
</evidence>
<dbReference type="AlphaFoldDB" id="A0A261Y1Q6"/>
<dbReference type="InterPro" id="IPR039544">
    <property type="entry name" value="Tim44-like"/>
</dbReference>
<dbReference type="InterPro" id="IPR032710">
    <property type="entry name" value="NTF2-like_dom_sf"/>
</dbReference>
<dbReference type="FunFam" id="3.10.450.240:FF:000002">
    <property type="entry name" value="Mitochondrial import inner membrane translocase subunit TIM44"/>
    <property type="match status" value="1"/>
</dbReference>
<keyword evidence="10 13" id="KW-0496">Mitochondrion</keyword>
<keyword evidence="6" id="KW-0067">ATP-binding</keyword>
<feature type="coiled-coil region" evidence="14">
    <location>
        <begin position="50"/>
        <end position="77"/>
    </location>
</feature>
<dbReference type="PIRSF" id="PIRSF037871">
    <property type="entry name" value="TIM44"/>
    <property type="match status" value="1"/>
</dbReference>
<keyword evidence="8" id="KW-0809">Transit peptide</keyword>
<dbReference type="GO" id="GO:0031314">
    <property type="term" value="C:extrinsic component of mitochondrial inner membrane"/>
    <property type="evidence" value="ECO:0007669"/>
    <property type="project" value="EnsemblFungi"/>
</dbReference>
<comment type="subcellular location">
    <subcellularLocation>
        <location evidence="1">Mitochondrion inner membrane</location>
        <topology evidence="1">Peripheral membrane protein</topology>
    </subcellularLocation>
</comment>
<evidence type="ECO:0000313" key="16">
    <source>
        <dbReference type="EMBL" id="OZJ04542.1"/>
    </source>
</evidence>
<keyword evidence="3 13" id="KW-0813">Transport</keyword>
<evidence type="ECO:0000256" key="5">
    <source>
        <dbReference type="ARBA" id="ARBA00022792"/>
    </source>
</evidence>
<keyword evidence="9 13" id="KW-0811">Translocation</keyword>
<reference evidence="16 17" key="1">
    <citation type="journal article" date="2017" name="Mycologia">
        <title>Bifiguratus adelaidae, gen. et sp. nov., a new member of Mucoromycotina in endophytic and soil-dwelling habitats.</title>
        <authorList>
            <person name="Torres-Cruz T.J."/>
            <person name="Billingsley Tobias T.L."/>
            <person name="Almatruk M."/>
            <person name="Hesse C."/>
            <person name="Kuske C.R."/>
            <person name="Desiro A."/>
            <person name="Benucci G.M."/>
            <person name="Bonito G."/>
            <person name="Stajich J.E."/>
            <person name="Dunlap C."/>
            <person name="Arnold A.E."/>
            <person name="Porras-Alfaro A."/>
        </authorList>
    </citation>
    <scope>NUCLEOTIDE SEQUENCE [LARGE SCALE GENOMIC DNA]</scope>
    <source>
        <strain evidence="16 17">AZ0501</strain>
    </source>
</reference>
<protein>
    <recommendedName>
        <fullName evidence="12 13">Mitochondrial import inner membrane translocase subunit TIM44</fullName>
    </recommendedName>
</protein>
<dbReference type="GO" id="GO:0030674">
    <property type="term" value="F:protein-macromolecule adaptor activity"/>
    <property type="evidence" value="ECO:0007669"/>
    <property type="project" value="EnsemblFungi"/>
</dbReference>
<evidence type="ECO:0000313" key="17">
    <source>
        <dbReference type="Proteomes" id="UP000242875"/>
    </source>
</evidence>
<dbReference type="Gene3D" id="3.10.450.240">
    <property type="match status" value="1"/>
</dbReference>
<dbReference type="SUPFAM" id="SSF54427">
    <property type="entry name" value="NTF2-like"/>
    <property type="match status" value="1"/>
</dbReference>
<dbReference type="EMBL" id="MVBO01000036">
    <property type="protein sequence ID" value="OZJ04542.1"/>
    <property type="molecule type" value="Genomic_DNA"/>
</dbReference>
<evidence type="ECO:0000256" key="9">
    <source>
        <dbReference type="ARBA" id="ARBA00023010"/>
    </source>
</evidence>
<keyword evidence="5 13" id="KW-0999">Mitochondrion inner membrane</keyword>
<keyword evidence="14" id="KW-0175">Coiled coil</keyword>
<dbReference type="OrthoDB" id="10265990at2759"/>
<keyword evidence="17" id="KW-1185">Reference proteome</keyword>
<proteinExistence type="inferred from homology"/>
<sequence>MSVHRFAVAKVNLVSMPLRTLPRHIPSQSRIAGVRYNSNQSPVQAFINVFKDQIKKNKELQNNIKQLQEEGGKMSDSEALKRAKEMQEKLKASASVGSEHIRQASEAFQKTASKMGSTVSQAYKEAAETEFVKETSQKVMEAAENIHKASEPLRENPVTKQFSESVSKVLEDTSGRYGGYVDKETRRRLRDKARQQAGYTSAKDAVKNVTEDPEAGANLVVHKDAAWKESWRKFKEESPIIQGVFNARRRYEESENIFISYSRAFTDRIADAFTSMFEESDQAQAIKALQRLDPRFTLDSFMREAREYIVPELMDAYLKGDSETLKIWCSEATYNVLTAVVQAQMQQGLLSDCRILDLRDVDLVTAKILENDVPVLVLSFRTQEVIVFRNASTKEIVYGKEDNIEQVTYACVLTKQEDELQNPITGGWRVIDMAKHDSRPTW</sequence>
<dbReference type="InterPro" id="IPR007379">
    <property type="entry name" value="Tim44-like_dom"/>
</dbReference>
<comment type="similarity">
    <text evidence="2 13">Belongs to the Tim44 family.</text>
</comment>